<dbReference type="AlphaFoldDB" id="A0A318ZBY8"/>
<dbReference type="OrthoDB" id="1046782at2759"/>
<feature type="compositionally biased region" description="Pro residues" evidence="1">
    <location>
        <begin position="76"/>
        <end position="86"/>
    </location>
</feature>
<dbReference type="Proteomes" id="UP000248349">
    <property type="component" value="Unassembled WGS sequence"/>
</dbReference>
<accession>A0A318ZBY8</accession>
<proteinExistence type="predicted"/>
<protein>
    <submittedName>
        <fullName evidence="2">Uncharacterized protein</fullName>
    </submittedName>
</protein>
<feature type="region of interest" description="Disordered" evidence="1">
    <location>
        <begin position="62"/>
        <end position="87"/>
    </location>
</feature>
<gene>
    <name evidence="2" type="ORF">BP01DRAFT_57673</name>
</gene>
<evidence type="ECO:0000256" key="1">
    <source>
        <dbReference type="SAM" id="MobiDB-lite"/>
    </source>
</evidence>
<reference evidence="2 3" key="1">
    <citation type="submission" date="2016-12" db="EMBL/GenBank/DDBJ databases">
        <title>The genomes of Aspergillus section Nigri reveals drivers in fungal speciation.</title>
        <authorList>
            <consortium name="DOE Joint Genome Institute"/>
            <person name="Vesth T.C."/>
            <person name="Nybo J."/>
            <person name="Theobald S."/>
            <person name="Brandl J."/>
            <person name="Frisvad J.C."/>
            <person name="Nielsen K.F."/>
            <person name="Lyhne E.K."/>
            <person name="Kogle M.E."/>
            <person name="Kuo A."/>
            <person name="Riley R."/>
            <person name="Clum A."/>
            <person name="Nolan M."/>
            <person name="Lipzen A."/>
            <person name="Salamov A."/>
            <person name="Henrissat B."/>
            <person name="Wiebenga A."/>
            <person name="De Vries R.P."/>
            <person name="Grigoriev I.V."/>
            <person name="Mortensen U.H."/>
            <person name="Andersen M.R."/>
            <person name="Baker S.E."/>
        </authorList>
    </citation>
    <scope>NUCLEOTIDE SEQUENCE [LARGE SCALE GENOMIC DNA]</scope>
    <source>
        <strain evidence="2 3">JOP 1030-1</strain>
    </source>
</reference>
<keyword evidence="3" id="KW-1185">Reference proteome</keyword>
<name>A0A318ZBY8_9EURO</name>
<dbReference type="EMBL" id="KZ821234">
    <property type="protein sequence ID" value="PYH44839.1"/>
    <property type="molecule type" value="Genomic_DNA"/>
</dbReference>
<dbReference type="RefSeq" id="XP_025430821.1">
    <property type="nucleotide sequence ID" value="XM_025579950.1"/>
</dbReference>
<dbReference type="GeneID" id="37081179"/>
<organism evidence="2 3">
    <name type="scientific">Aspergillus saccharolyticus JOP 1030-1</name>
    <dbReference type="NCBI Taxonomy" id="1450539"/>
    <lineage>
        <taxon>Eukaryota</taxon>
        <taxon>Fungi</taxon>
        <taxon>Dikarya</taxon>
        <taxon>Ascomycota</taxon>
        <taxon>Pezizomycotina</taxon>
        <taxon>Eurotiomycetes</taxon>
        <taxon>Eurotiomycetidae</taxon>
        <taxon>Eurotiales</taxon>
        <taxon>Aspergillaceae</taxon>
        <taxon>Aspergillus</taxon>
        <taxon>Aspergillus subgen. Circumdati</taxon>
    </lineage>
</organism>
<evidence type="ECO:0000313" key="2">
    <source>
        <dbReference type="EMBL" id="PYH44839.1"/>
    </source>
</evidence>
<evidence type="ECO:0000313" key="3">
    <source>
        <dbReference type="Proteomes" id="UP000248349"/>
    </source>
</evidence>
<sequence length="112" mass="12014">MLQQAIASMASVKAIGEKQAKEDKIKLVLEILGIAFAFLPFLDDLTHELELLDGAFETVAPKPATSPWASRALSSTPPPTPPPPPWCSWVSLGRGACATRTTSRPRPPRVAP</sequence>
<dbReference type="STRING" id="1450539.A0A318ZBY8"/>